<accession>A0A0V0Z745</accession>
<proteinExistence type="predicted"/>
<reference evidence="1 2" key="1">
    <citation type="submission" date="2015-01" db="EMBL/GenBank/DDBJ databases">
        <title>Evolution of Trichinella species and genotypes.</title>
        <authorList>
            <person name="Korhonen P.K."/>
            <person name="Edoardo P."/>
            <person name="Giuseppe L.R."/>
            <person name="Gasser R.B."/>
        </authorList>
    </citation>
    <scope>NUCLEOTIDE SEQUENCE [LARGE SCALE GENOMIC DNA]</scope>
    <source>
        <strain evidence="1">ISS2496</strain>
    </source>
</reference>
<organism evidence="1 2">
    <name type="scientific">Trichinella patagoniensis</name>
    <dbReference type="NCBI Taxonomy" id="990121"/>
    <lineage>
        <taxon>Eukaryota</taxon>
        <taxon>Metazoa</taxon>
        <taxon>Ecdysozoa</taxon>
        <taxon>Nematoda</taxon>
        <taxon>Enoplea</taxon>
        <taxon>Dorylaimia</taxon>
        <taxon>Trichinellida</taxon>
        <taxon>Trichinellidae</taxon>
        <taxon>Trichinella</taxon>
    </lineage>
</organism>
<evidence type="ECO:0000313" key="1">
    <source>
        <dbReference type="EMBL" id="KRY08172.1"/>
    </source>
</evidence>
<dbReference type="Proteomes" id="UP000054783">
    <property type="component" value="Unassembled WGS sequence"/>
</dbReference>
<gene>
    <name evidence="1" type="ORF">T12_15927</name>
</gene>
<evidence type="ECO:0000313" key="2">
    <source>
        <dbReference type="Proteomes" id="UP000054783"/>
    </source>
</evidence>
<protein>
    <submittedName>
        <fullName evidence="1">Uncharacterized protein</fullName>
    </submittedName>
</protein>
<dbReference type="OrthoDB" id="8061334at2759"/>
<sequence>MFARGKCQLKNSQRVIEKSHRKGNEKSFKYKCHRCGKVGQGKALSIKPCSSATAATNKHSDDPSILLFGQNVRDFPLHWWPIQNGA</sequence>
<comment type="caution">
    <text evidence="1">The sequence shown here is derived from an EMBL/GenBank/DDBJ whole genome shotgun (WGS) entry which is preliminary data.</text>
</comment>
<name>A0A0V0Z745_9BILA</name>
<keyword evidence="2" id="KW-1185">Reference proteome</keyword>
<dbReference type="EMBL" id="JYDQ01000358">
    <property type="protein sequence ID" value="KRY08172.1"/>
    <property type="molecule type" value="Genomic_DNA"/>
</dbReference>
<dbReference type="AlphaFoldDB" id="A0A0V0Z745"/>